<name>A0AAN7WHJ4_9PEZI</name>
<gene>
    <name evidence="1" type="ORF">LTR97_001067</name>
</gene>
<evidence type="ECO:0000313" key="2">
    <source>
        <dbReference type="Proteomes" id="UP001310594"/>
    </source>
</evidence>
<sequence>MAPTFMILPPEIREVIYEFYFASYGACTHRKGLTVFEQTDPGAQPWCSEVKEWQALIEKPAEPATHDPHYVCEAEYDWAYHPPSCPAGRPVNLLVVNKLVYREAREVFVRQIPFRHAAPGRNVRSLVVEWIEEEWDDAIYGGGGQYRTLPDHWLPILAKTFPAVERLEICLTKCNPLAYYFAIRDHLPRFRSLQHFVLTDTVYKAQGLAYSMVQEWVRDLAIPITFNRRKVEAWDGRAELDALGISLT</sequence>
<dbReference type="Proteomes" id="UP001310594">
    <property type="component" value="Unassembled WGS sequence"/>
</dbReference>
<organism evidence="1 2">
    <name type="scientific">Elasticomyces elasticus</name>
    <dbReference type="NCBI Taxonomy" id="574655"/>
    <lineage>
        <taxon>Eukaryota</taxon>
        <taxon>Fungi</taxon>
        <taxon>Dikarya</taxon>
        <taxon>Ascomycota</taxon>
        <taxon>Pezizomycotina</taxon>
        <taxon>Dothideomycetes</taxon>
        <taxon>Dothideomycetidae</taxon>
        <taxon>Mycosphaerellales</taxon>
        <taxon>Teratosphaeriaceae</taxon>
        <taxon>Elasticomyces</taxon>
    </lineage>
</organism>
<accession>A0AAN7WHJ4</accession>
<proteinExistence type="predicted"/>
<reference evidence="1" key="1">
    <citation type="submission" date="2023-08" db="EMBL/GenBank/DDBJ databases">
        <title>Black Yeasts Isolated from many extreme environments.</title>
        <authorList>
            <person name="Coleine C."/>
            <person name="Stajich J.E."/>
            <person name="Selbmann L."/>
        </authorList>
    </citation>
    <scope>NUCLEOTIDE SEQUENCE</scope>
    <source>
        <strain evidence="1">CCFEE 5810</strain>
    </source>
</reference>
<dbReference type="AlphaFoldDB" id="A0AAN7WHJ4"/>
<evidence type="ECO:0000313" key="1">
    <source>
        <dbReference type="EMBL" id="KAK5706081.1"/>
    </source>
</evidence>
<dbReference type="EMBL" id="JAVRQU010000002">
    <property type="protein sequence ID" value="KAK5706081.1"/>
    <property type="molecule type" value="Genomic_DNA"/>
</dbReference>
<comment type="caution">
    <text evidence="1">The sequence shown here is derived from an EMBL/GenBank/DDBJ whole genome shotgun (WGS) entry which is preliminary data.</text>
</comment>
<protein>
    <submittedName>
        <fullName evidence="1">Uncharacterized protein</fullName>
    </submittedName>
</protein>